<dbReference type="RefSeq" id="WP_181338505.1">
    <property type="nucleotide sequence ID" value="NZ_JAAKDE010000001.1"/>
</dbReference>
<dbReference type="PANTHER" id="PTHR39452:SF1">
    <property type="entry name" value="CHEY-P PHOSPHATASE CHEX"/>
    <property type="match status" value="1"/>
</dbReference>
<dbReference type="InterPro" id="IPR038756">
    <property type="entry name" value="CheX-like"/>
</dbReference>
<dbReference type="PANTHER" id="PTHR39452">
    <property type="entry name" value="CHEY-P PHOSPHATASE CHEX"/>
    <property type="match status" value="1"/>
</dbReference>
<protein>
    <submittedName>
        <fullName evidence="3">Chemotaxis protein CheX</fullName>
    </submittedName>
</protein>
<dbReference type="EMBL" id="JAAKDE010000001">
    <property type="protein sequence ID" value="MBA2132071.1"/>
    <property type="molecule type" value="Genomic_DNA"/>
</dbReference>
<dbReference type="Gene3D" id="3.40.1550.10">
    <property type="entry name" value="CheC-like"/>
    <property type="match status" value="1"/>
</dbReference>
<comment type="caution">
    <text evidence="3">The sequence shown here is derived from an EMBL/GenBank/DDBJ whole genome shotgun (WGS) entry which is preliminary data.</text>
</comment>
<evidence type="ECO:0000313" key="3">
    <source>
        <dbReference type="EMBL" id="MBA2132071.1"/>
    </source>
</evidence>
<reference evidence="3" key="1">
    <citation type="submission" date="2020-06" db="EMBL/GenBank/DDBJ databases">
        <title>Novel chitinolytic bacterium.</title>
        <authorList>
            <person name="Ungkulpasvich U."/>
            <person name="Kosugi A."/>
            <person name="Uke A."/>
        </authorList>
    </citation>
    <scope>NUCLEOTIDE SEQUENCE</scope>
    <source>
        <strain evidence="3">UUS1-1</strain>
    </source>
</reference>
<dbReference type="GO" id="GO:0006935">
    <property type="term" value="P:chemotaxis"/>
    <property type="evidence" value="ECO:0007669"/>
    <property type="project" value="UniProtKB-KW"/>
</dbReference>
<dbReference type="Proteomes" id="UP000657177">
    <property type="component" value="Unassembled WGS sequence"/>
</dbReference>
<dbReference type="AlphaFoldDB" id="A0A8J6HYA6"/>
<name>A0A8J6HYA6_9FIRM</name>
<proteinExistence type="predicted"/>
<evidence type="ECO:0000313" key="4">
    <source>
        <dbReference type="Proteomes" id="UP000657177"/>
    </source>
</evidence>
<dbReference type="InterPro" id="IPR028976">
    <property type="entry name" value="CheC-like_sf"/>
</dbReference>
<dbReference type="CDD" id="cd17906">
    <property type="entry name" value="CheX"/>
    <property type="match status" value="1"/>
</dbReference>
<keyword evidence="4" id="KW-1185">Reference proteome</keyword>
<organism evidence="3 4">
    <name type="scientific">Capillibacterium thermochitinicola</name>
    <dbReference type="NCBI Taxonomy" id="2699427"/>
    <lineage>
        <taxon>Bacteria</taxon>
        <taxon>Bacillati</taxon>
        <taxon>Bacillota</taxon>
        <taxon>Capillibacterium</taxon>
    </lineage>
</organism>
<dbReference type="Pfam" id="PF13690">
    <property type="entry name" value="CheX"/>
    <property type="match status" value="1"/>
</dbReference>
<keyword evidence="1" id="KW-0145">Chemotaxis</keyword>
<dbReference type="InterPro" id="IPR028051">
    <property type="entry name" value="CheX-like_dom"/>
</dbReference>
<sequence>MKAEFINPFVGAAYDIIKRVAAIEATKGELALANSPIRGDEVNVVIGVTGDLTGQIIFCLSEATALVFASKMLMNLVTDSFNELAKSAICEMGNMILGRAVTSLGERGYFCNLTPPALFIGKNVVVSTQALKFLVIPLETKYGPITINAALQEKQA</sequence>
<dbReference type="SUPFAM" id="SSF103039">
    <property type="entry name" value="CheC-like"/>
    <property type="match status" value="1"/>
</dbReference>
<gene>
    <name evidence="3" type="ORF">G5B42_00660</name>
</gene>
<accession>A0A8J6HYA6</accession>
<feature type="domain" description="Chemotaxis phosphatase CheX-like" evidence="2">
    <location>
        <begin position="43"/>
        <end position="138"/>
    </location>
</feature>
<evidence type="ECO:0000259" key="2">
    <source>
        <dbReference type="Pfam" id="PF13690"/>
    </source>
</evidence>
<evidence type="ECO:0000256" key="1">
    <source>
        <dbReference type="ARBA" id="ARBA00022500"/>
    </source>
</evidence>